<dbReference type="InterPro" id="IPR012337">
    <property type="entry name" value="RNaseH-like_sf"/>
</dbReference>
<organism evidence="7 8">
    <name type="scientific">Marseilla massiliensis</name>
    <dbReference type="NCBI Taxonomy" id="1841864"/>
    <lineage>
        <taxon>Bacteria</taxon>
        <taxon>Pseudomonadati</taxon>
        <taxon>Bacteroidota</taxon>
        <taxon>Bacteroidia</taxon>
        <taxon>Bacteroidales</taxon>
        <taxon>Prevotellaceae</taxon>
        <taxon>Marseilla</taxon>
    </lineage>
</organism>
<dbReference type="SUPFAM" id="SSF53098">
    <property type="entry name" value="Ribonuclease H-like"/>
    <property type="match status" value="1"/>
</dbReference>
<accession>A0A938WMD7</accession>
<dbReference type="HAMAP" id="MF_00651">
    <property type="entry name" value="Nuclease_YqgF"/>
    <property type="match status" value="1"/>
</dbReference>
<evidence type="ECO:0000256" key="1">
    <source>
        <dbReference type="ARBA" id="ARBA00022490"/>
    </source>
</evidence>
<sequence length="142" mass="15921">MARILSIDYGKKRTGLAVTDPLQIVPGGLATVPTSGLFDYLRDYVGRESVERIVIGEPMQPNGMPSENLERVRQFVARWRKAMPDIPIEYYDERFTSVLAHRAMIDGGLGKKARRNKELVDEISATIILSDYLSSRRGPAGR</sequence>
<keyword evidence="4 5" id="KW-0378">Hydrolase</keyword>
<keyword evidence="2 5" id="KW-0690">Ribosome biogenesis</keyword>
<dbReference type="AlphaFoldDB" id="A0A938WMD7"/>
<dbReference type="PANTHER" id="PTHR33317">
    <property type="entry name" value="POLYNUCLEOTIDYL TRANSFERASE, RIBONUCLEASE H-LIKE SUPERFAMILY PROTEIN"/>
    <property type="match status" value="1"/>
</dbReference>
<evidence type="ECO:0000256" key="5">
    <source>
        <dbReference type="HAMAP-Rule" id="MF_00651"/>
    </source>
</evidence>
<dbReference type="GO" id="GO:0004518">
    <property type="term" value="F:nuclease activity"/>
    <property type="evidence" value="ECO:0007669"/>
    <property type="project" value="UniProtKB-KW"/>
</dbReference>
<dbReference type="InterPro" id="IPR037027">
    <property type="entry name" value="YqgF/RNaseH-like_dom_sf"/>
</dbReference>
<dbReference type="InterPro" id="IPR005227">
    <property type="entry name" value="YqgF"/>
</dbReference>
<dbReference type="RefSeq" id="WP_205109840.1">
    <property type="nucleotide sequence ID" value="NZ_CAWUJD010000001.1"/>
</dbReference>
<dbReference type="Pfam" id="PF03652">
    <property type="entry name" value="RuvX"/>
    <property type="match status" value="1"/>
</dbReference>
<evidence type="ECO:0000256" key="3">
    <source>
        <dbReference type="ARBA" id="ARBA00022722"/>
    </source>
</evidence>
<dbReference type="PANTHER" id="PTHR33317:SF4">
    <property type="entry name" value="POLYNUCLEOTIDYL TRANSFERASE, RIBONUCLEASE H-LIKE SUPERFAMILY PROTEIN"/>
    <property type="match status" value="1"/>
</dbReference>
<comment type="function">
    <text evidence="5">Could be a nuclease involved in processing of the 5'-end of pre-16S rRNA.</text>
</comment>
<name>A0A938WMD7_9BACT</name>
<keyword evidence="3 5" id="KW-0540">Nuclease</keyword>
<comment type="subcellular location">
    <subcellularLocation>
        <location evidence="5">Cytoplasm</location>
    </subcellularLocation>
</comment>
<comment type="similarity">
    <text evidence="5">Belongs to the YqgF HJR family.</text>
</comment>
<keyword evidence="8" id="KW-1185">Reference proteome</keyword>
<reference evidence="7 8" key="1">
    <citation type="journal article" date="2021" name="Sci. Rep.">
        <title>The distribution of antibiotic resistance genes in chicken gut microbiota commensals.</title>
        <authorList>
            <person name="Juricova H."/>
            <person name="Matiasovicova J."/>
            <person name="Kubasova T."/>
            <person name="Cejkova D."/>
            <person name="Rychlik I."/>
        </authorList>
    </citation>
    <scope>NUCLEOTIDE SEQUENCE [LARGE SCALE GENOMIC DNA]</scope>
    <source>
        <strain evidence="7 8">An819</strain>
    </source>
</reference>
<evidence type="ECO:0000256" key="4">
    <source>
        <dbReference type="ARBA" id="ARBA00022801"/>
    </source>
</evidence>
<gene>
    <name evidence="7" type="primary">ruvX</name>
    <name evidence="7" type="ORF">H6B30_09210</name>
</gene>
<proteinExistence type="inferred from homology"/>
<evidence type="ECO:0000313" key="7">
    <source>
        <dbReference type="EMBL" id="MBM6661920.1"/>
    </source>
</evidence>
<evidence type="ECO:0000256" key="2">
    <source>
        <dbReference type="ARBA" id="ARBA00022517"/>
    </source>
</evidence>
<dbReference type="GO" id="GO:0005829">
    <property type="term" value="C:cytosol"/>
    <property type="evidence" value="ECO:0007669"/>
    <property type="project" value="TreeGrafter"/>
</dbReference>
<dbReference type="NCBIfam" id="TIGR00250">
    <property type="entry name" value="RNAse_H_YqgF"/>
    <property type="match status" value="1"/>
</dbReference>
<dbReference type="GO" id="GO:0016788">
    <property type="term" value="F:hydrolase activity, acting on ester bonds"/>
    <property type="evidence" value="ECO:0007669"/>
    <property type="project" value="UniProtKB-UniRule"/>
</dbReference>
<keyword evidence="1 5" id="KW-0963">Cytoplasm</keyword>
<dbReference type="EMBL" id="JACJJL010000014">
    <property type="protein sequence ID" value="MBM6661920.1"/>
    <property type="molecule type" value="Genomic_DNA"/>
</dbReference>
<evidence type="ECO:0000313" key="8">
    <source>
        <dbReference type="Proteomes" id="UP000764045"/>
    </source>
</evidence>
<evidence type="ECO:0000259" key="6">
    <source>
        <dbReference type="SMART" id="SM00732"/>
    </source>
</evidence>
<dbReference type="SMART" id="SM00732">
    <property type="entry name" value="YqgFc"/>
    <property type="match status" value="1"/>
</dbReference>
<protein>
    <recommendedName>
        <fullName evidence="5">Putative pre-16S rRNA nuclease</fullName>
        <ecNumber evidence="5">3.1.-.-</ecNumber>
    </recommendedName>
</protein>
<feature type="domain" description="YqgF/RNase H-like" evidence="6">
    <location>
        <begin position="2"/>
        <end position="100"/>
    </location>
</feature>
<dbReference type="InterPro" id="IPR006641">
    <property type="entry name" value="YqgF/RNaseH-like_dom"/>
</dbReference>
<dbReference type="EC" id="3.1.-.-" evidence="5"/>
<dbReference type="Proteomes" id="UP000764045">
    <property type="component" value="Unassembled WGS sequence"/>
</dbReference>
<comment type="caution">
    <text evidence="7">The sequence shown here is derived from an EMBL/GenBank/DDBJ whole genome shotgun (WGS) entry which is preliminary data.</text>
</comment>
<dbReference type="CDD" id="cd16964">
    <property type="entry name" value="YqgF"/>
    <property type="match status" value="1"/>
</dbReference>
<dbReference type="Gene3D" id="3.30.420.140">
    <property type="entry name" value="YqgF/RNase H-like domain"/>
    <property type="match status" value="1"/>
</dbReference>
<dbReference type="GO" id="GO:0000967">
    <property type="term" value="P:rRNA 5'-end processing"/>
    <property type="evidence" value="ECO:0007669"/>
    <property type="project" value="UniProtKB-UniRule"/>
</dbReference>